<evidence type="ECO:0000259" key="4">
    <source>
        <dbReference type="PROSITE" id="PS50932"/>
    </source>
</evidence>
<evidence type="ECO:0000256" key="1">
    <source>
        <dbReference type="ARBA" id="ARBA00023015"/>
    </source>
</evidence>
<dbReference type="AlphaFoldDB" id="A0A0A6YD65"/>
<dbReference type="InterPro" id="IPR000843">
    <property type="entry name" value="HTH_LacI"/>
</dbReference>
<protein>
    <recommendedName>
        <fullName evidence="4">HTH lacI-type domain-containing protein</fullName>
    </recommendedName>
</protein>
<dbReference type="Pfam" id="PF13377">
    <property type="entry name" value="Peripla_BP_3"/>
    <property type="match status" value="1"/>
</dbReference>
<proteinExistence type="predicted"/>
<name>A0A0A6YD65_KOCRO</name>
<keyword evidence="3" id="KW-0804">Transcription</keyword>
<dbReference type="Pfam" id="PF00356">
    <property type="entry name" value="LacI"/>
    <property type="match status" value="1"/>
</dbReference>
<reference evidence="5 6" key="1">
    <citation type="journal article" date="2003" name="Int. J. Syst. Evol. Microbiol.">
        <title>Kocuria polaris sp. nov., an orange-pigmented psychrophilic bacterium isolated from an Antarctic cyanobacterial mat sample.</title>
        <authorList>
            <person name="Reddy G.S."/>
            <person name="Prakash J.S."/>
            <person name="Prabahar V."/>
            <person name="Matsumoto G.I."/>
            <person name="Stackebrandt E."/>
            <person name="Shivaji S."/>
        </authorList>
    </citation>
    <scope>NUCLEOTIDE SEQUENCE [LARGE SCALE GENOMIC DNA]</scope>
    <source>
        <strain evidence="5 6">CMS 76or</strain>
    </source>
</reference>
<gene>
    <name evidence="5" type="ORF">GY22_02955</name>
</gene>
<dbReference type="EMBL" id="JSUH01000002">
    <property type="protein sequence ID" value="KHD98647.1"/>
    <property type="molecule type" value="Genomic_DNA"/>
</dbReference>
<evidence type="ECO:0000256" key="2">
    <source>
        <dbReference type="ARBA" id="ARBA00023125"/>
    </source>
</evidence>
<dbReference type="CDD" id="cd01392">
    <property type="entry name" value="HTH_LacI"/>
    <property type="match status" value="1"/>
</dbReference>
<dbReference type="InterPro" id="IPR028082">
    <property type="entry name" value="Peripla_BP_I"/>
</dbReference>
<comment type="caution">
    <text evidence="5">The sequence shown here is derived from an EMBL/GenBank/DDBJ whole genome shotgun (WGS) entry which is preliminary data.</text>
</comment>
<dbReference type="CDD" id="cd06267">
    <property type="entry name" value="PBP1_LacI_sugar_binding-like"/>
    <property type="match status" value="1"/>
</dbReference>
<dbReference type="Gene3D" id="3.40.50.2300">
    <property type="match status" value="2"/>
</dbReference>
<dbReference type="PANTHER" id="PTHR30146">
    <property type="entry name" value="LACI-RELATED TRANSCRIPTIONAL REPRESSOR"/>
    <property type="match status" value="1"/>
</dbReference>
<dbReference type="SMART" id="SM00354">
    <property type="entry name" value="HTH_LACI"/>
    <property type="match status" value="1"/>
</dbReference>
<evidence type="ECO:0000256" key="3">
    <source>
        <dbReference type="ARBA" id="ARBA00023163"/>
    </source>
</evidence>
<feature type="domain" description="HTH lacI-type" evidence="4">
    <location>
        <begin position="1"/>
        <end position="53"/>
    </location>
</feature>
<dbReference type="RefSeq" id="WP_035924000.1">
    <property type="nucleotide sequence ID" value="NZ_JSUH01000002.1"/>
</dbReference>
<dbReference type="InterPro" id="IPR010982">
    <property type="entry name" value="Lambda_DNA-bd_dom_sf"/>
</dbReference>
<evidence type="ECO:0000313" key="6">
    <source>
        <dbReference type="Proteomes" id="UP000030466"/>
    </source>
</evidence>
<organism evidence="5 6">
    <name type="scientific">Kocuria rosea subsp. polaris</name>
    <dbReference type="NCBI Taxonomy" id="136273"/>
    <lineage>
        <taxon>Bacteria</taxon>
        <taxon>Bacillati</taxon>
        <taxon>Actinomycetota</taxon>
        <taxon>Actinomycetes</taxon>
        <taxon>Micrococcales</taxon>
        <taxon>Micrococcaceae</taxon>
        <taxon>Kocuria</taxon>
    </lineage>
</organism>
<dbReference type="PROSITE" id="PS50932">
    <property type="entry name" value="HTH_LACI_2"/>
    <property type="match status" value="1"/>
</dbReference>
<dbReference type="GO" id="GO:0003700">
    <property type="term" value="F:DNA-binding transcription factor activity"/>
    <property type="evidence" value="ECO:0007669"/>
    <property type="project" value="TreeGrafter"/>
</dbReference>
<keyword evidence="6" id="KW-1185">Reference proteome</keyword>
<dbReference type="PANTHER" id="PTHR30146:SF153">
    <property type="entry name" value="LACTOSE OPERON REPRESSOR"/>
    <property type="match status" value="1"/>
</dbReference>
<dbReference type="Proteomes" id="UP000030466">
    <property type="component" value="Unassembled WGS sequence"/>
</dbReference>
<dbReference type="SUPFAM" id="SSF53822">
    <property type="entry name" value="Periplasmic binding protein-like I"/>
    <property type="match status" value="1"/>
</dbReference>
<evidence type="ECO:0000313" key="5">
    <source>
        <dbReference type="EMBL" id="KHD98647.1"/>
    </source>
</evidence>
<dbReference type="InterPro" id="IPR046335">
    <property type="entry name" value="LacI/GalR-like_sensor"/>
</dbReference>
<keyword evidence="2" id="KW-0238">DNA-binding</keyword>
<accession>A0A0A6YD65</accession>
<dbReference type="SUPFAM" id="SSF47413">
    <property type="entry name" value="lambda repressor-like DNA-binding domains"/>
    <property type="match status" value="1"/>
</dbReference>
<dbReference type="OrthoDB" id="9785139at2"/>
<dbReference type="GO" id="GO:0000976">
    <property type="term" value="F:transcription cis-regulatory region binding"/>
    <property type="evidence" value="ECO:0007669"/>
    <property type="project" value="TreeGrafter"/>
</dbReference>
<dbReference type="Gene3D" id="1.10.260.40">
    <property type="entry name" value="lambda repressor-like DNA-binding domains"/>
    <property type="match status" value="1"/>
</dbReference>
<sequence length="332" mass="35146">MRDVARAAGVSQPLVSIVFRDAPGASEETRAHVLRVAAELGYRRDERARLLRQGRSRLLGVAFEPVQPFHGEILDGVHTAAQQRGYDVVLSAVTPHRAEDAAVEALLRDRCEALVLLGSALPRARLEQISATLPVVSVTRAFDAAAFDSVATDDHRGAVLAVEHLLDLGHRRIAYIDADREAGGARRRAGYQDTMAAAGLVDEMLIVRGSASEAGGATAITGLLAQDPAPTAVIAFNDRCAVGVISQARVLGRCVPEDLSVVGFDDSEQASLPYLDLTTLAQDPCLLAHTAVDLALRRLDATAEDTAVTGEHVVLPARLVTRTSTAPVPAAP</sequence>
<keyword evidence="1" id="KW-0805">Transcription regulation</keyword>